<evidence type="ECO:0000256" key="13">
    <source>
        <dbReference type="ARBA" id="ARBA00033470"/>
    </source>
</evidence>
<dbReference type="Gene3D" id="3.50.30.10">
    <property type="entry name" value="Phosphohistidine domain"/>
    <property type="match status" value="1"/>
</dbReference>
<evidence type="ECO:0000256" key="10">
    <source>
        <dbReference type="ARBA" id="ARBA00022777"/>
    </source>
</evidence>
<evidence type="ECO:0000313" key="18">
    <source>
        <dbReference type="Proteomes" id="UP000199611"/>
    </source>
</evidence>
<organism evidence="17 18">
    <name type="scientific">Thermodesulforhabdus norvegica</name>
    <dbReference type="NCBI Taxonomy" id="39841"/>
    <lineage>
        <taxon>Bacteria</taxon>
        <taxon>Pseudomonadati</taxon>
        <taxon>Thermodesulfobacteriota</taxon>
        <taxon>Syntrophobacteria</taxon>
        <taxon>Syntrophobacterales</taxon>
        <taxon>Thermodesulforhabdaceae</taxon>
        <taxon>Thermodesulforhabdus</taxon>
    </lineage>
</organism>
<evidence type="ECO:0000256" key="5">
    <source>
        <dbReference type="ARBA" id="ARBA00011996"/>
    </source>
</evidence>
<dbReference type="InterPro" id="IPR002192">
    <property type="entry name" value="PPDK_AMP/ATP-bd"/>
</dbReference>
<evidence type="ECO:0000256" key="14">
    <source>
        <dbReference type="ARBA" id="ARBA00047700"/>
    </source>
</evidence>
<keyword evidence="9" id="KW-0547">Nucleotide-binding</keyword>
<dbReference type="GO" id="GO:0046872">
    <property type="term" value="F:metal ion binding"/>
    <property type="evidence" value="ECO:0007669"/>
    <property type="project" value="UniProtKB-KW"/>
</dbReference>
<proteinExistence type="inferred from homology"/>
<protein>
    <recommendedName>
        <fullName evidence="6">Phosphoenolpyruvate synthase</fullName>
        <ecNumber evidence="5">2.7.9.2</ecNumber>
    </recommendedName>
    <alternativeName>
        <fullName evidence="13">Pyruvate, water dikinase</fullName>
    </alternativeName>
</protein>
<dbReference type="Gene3D" id="3.30.470.20">
    <property type="entry name" value="ATP-grasp fold, B domain"/>
    <property type="match status" value="1"/>
</dbReference>
<evidence type="ECO:0000256" key="8">
    <source>
        <dbReference type="ARBA" id="ARBA00022723"/>
    </source>
</evidence>
<dbReference type="RefSeq" id="WP_093393905.1">
    <property type="nucleotide sequence ID" value="NZ_FOUU01000002.1"/>
</dbReference>
<comment type="catalytic activity">
    <reaction evidence="14">
        <text>pyruvate + ATP + H2O = phosphoenolpyruvate + AMP + phosphate + 2 H(+)</text>
        <dbReference type="Rhea" id="RHEA:11364"/>
        <dbReference type="ChEBI" id="CHEBI:15361"/>
        <dbReference type="ChEBI" id="CHEBI:15377"/>
        <dbReference type="ChEBI" id="CHEBI:15378"/>
        <dbReference type="ChEBI" id="CHEBI:30616"/>
        <dbReference type="ChEBI" id="CHEBI:43474"/>
        <dbReference type="ChEBI" id="CHEBI:58702"/>
        <dbReference type="ChEBI" id="CHEBI:456215"/>
        <dbReference type="EC" id="2.7.9.2"/>
    </reaction>
</comment>
<keyword evidence="11" id="KW-0067">ATP-binding</keyword>
<dbReference type="SUPFAM" id="SSF56059">
    <property type="entry name" value="Glutathione synthetase ATP-binding domain-like"/>
    <property type="match status" value="1"/>
</dbReference>
<dbReference type="Pfam" id="PF00391">
    <property type="entry name" value="PEP-utilizers"/>
    <property type="match status" value="1"/>
</dbReference>
<comment type="pathway">
    <text evidence="3">Carbohydrate biosynthesis; gluconeogenesis.</text>
</comment>
<dbReference type="EC" id="2.7.9.2" evidence="5"/>
<keyword evidence="17" id="KW-0670">Pyruvate</keyword>
<comment type="cofactor">
    <cofactor evidence="1">
        <name>Mg(2+)</name>
        <dbReference type="ChEBI" id="CHEBI:18420"/>
    </cofactor>
</comment>
<dbReference type="Pfam" id="PF01326">
    <property type="entry name" value="PPDK_N"/>
    <property type="match status" value="1"/>
</dbReference>
<dbReference type="EMBL" id="FOUU01000002">
    <property type="protein sequence ID" value="SFM64095.1"/>
    <property type="molecule type" value="Genomic_DNA"/>
</dbReference>
<dbReference type="AlphaFoldDB" id="A0A1I4SI01"/>
<keyword evidence="12" id="KW-0460">Magnesium</keyword>
<dbReference type="STRING" id="39841.SAMN05660836_00976"/>
<dbReference type="InterPro" id="IPR008279">
    <property type="entry name" value="PEP-util_enz_mobile_dom"/>
</dbReference>
<dbReference type="InterPro" id="IPR013815">
    <property type="entry name" value="ATP_grasp_subdomain_1"/>
</dbReference>
<dbReference type="Gene3D" id="3.30.1490.20">
    <property type="entry name" value="ATP-grasp fold, A domain"/>
    <property type="match status" value="1"/>
</dbReference>
<evidence type="ECO:0000259" key="15">
    <source>
        <dbReference type="Pfam" id="PF00391"/>
    </source>
</evidence>
<gene>
    <name evidence="17" type="ORF">SAMN05660836_00976</name>
</gene>
<evidence type="ECO:0000256" key="9">
    <source>
        <dbReference type="ARBA" id="ARBA00022741"/>
    </source>
</evidence>
<evidence type="ECO:0000256" key="4">
    <source>
        <dbReference type="ARBA" id="ARBA00007837"/>
    </source>
</evidence>
<accession>A0A1I4SI01</accession>
<evidence type="ECO:0000256" key="11">
    <source>
        <dbReference type="ARBA" id="ARBA00022840"/>
    </source>
</evidence>
<dbReference type="OrthoDB" id="9760711at2"/>
<evidence type="ECO:0000256" key="3">
    <source>
        <dbReference type="ARBA" id="ARBA00004742"/>
    </source>
</evidence>
<name>A0A1I4SI01_9BACT</name>
<comment type="function">
    <text evidence="2">Catalyzes the phosphorylation of pyruvate to phosphoenolpyruvate.</text>
</comment>
<keyword evidence="10 17" id="KW-0418">Kinase</keyword>
<evidence type="ECO:0000256" key="1">
    <source>
        <dbReference type="ARBA" id="ARBA00001946"/>
    </source>
</evidence>
<keyword evidence="8" id="KW-0479">Metal-binding</keyword>
<dbReference type="SUPFAM" id="SSF52009">
    <property type="entry name" value="Phosphohistidine domain"/>
    <property type="match status" value="1"/>
</dbReference>
<feature type="domain" description="Pyruvate phosphate dikinase AMP/ATP-binding" evidence="16">
    <location>
        <begin position="151"/>
        <end position="457"/>
    </location>
</feature>
<dbReference type="UniPathway" id="UPA00138"/>
<dbReference type="InterPro" id="IPR006319">
    <property type="entry name" value="PEP_synth"/>
</dbReference>
<dbReference type="GO" id="GO:0006094">
    <property type="term" value="P:gluconeogenesis"/>
    <property type="evidence" value="ECO:0007669"/>
    <property type="project" value="UniProtKB-UniPathway"/>
</dbReference>
<reference evidence="18" key="1">
    <citation type="submission" date="2016-10" db="EMBL/GenBank/DDBJ databases">
        <authorList>
            <person name="Varghese N."/>
            <person name="Submissions S."/>
        </authorList>
    </citation>
    <scope>NUCLEOTIDE SEQUENCE [LARGE SCALE GENOMIC DNA]</scope>
    <source>
        <strain evidence="18">DSM 9990</strain>
    </source>
</reference>
<dbReference type="GO" id="GO:0005524">
    <property type="term" value="F:ATP binding"/>
    <property type="evidence" value="ECO:0007669"/>
    <property type="project" value="UniProtKB-KW"/>
</dbReference>
<dbReference type="GO" id="GO:0008986">
    <property type="term" value="F:pyruvate, water dikinase activity"/>
    <property type="evidence" value="ECO:0007669"/>
    <property type="project" value="UniProtKB-EC"/>
</dbReference>
<feature type="domain" description="PEP-utilising enzyme mobile" evidence="15">
    <location>
        <begin position="500"/>
        <end position="567"/>
    </location>
</feature>
<evidence type="ECO:0000256" key="7">
    <source>
        <dbReference type="ARBA" id="ARBA00022679"/>
    </source>
</evidence>
<dbReference type="InterPro" id="IPR036637">
    <property type="entry name" value="Phosphohistidine_dom_sf"/>
</dbReference>
<evidence type="ECO:0000256" key="6">
    <source>
        <dbReference type="ARBA" id="ARBA00021623"/>
    </source>
</evidence>
<evidence type="ECO:0000256" key="2">
    <source>
        <dbReference type="ARBA" id="ARBA00002988"/>
    </source>
</evidence>
<keyword evidence="18" id="KW-1185">Reference proteome</keyword>
<sequence>MTMAGFISAIKRLAGPFFSRRPRSSSLKTHDINELRLTFQARYLAFRRLIEANNRALAIMTDIEEKLRGTRPFGMSYIRAACTEITTQVYTMVQNLNILADDRYRELYDVFESIRRRIQGELKESPISCSADLPSPPLVVDLSVVTREEADLVGPKMANLGELRNRLGVVVPDGFVITTEAFRLFVREHGLQDEIARIIQSADREDMDGLYRMSTRLQKAFMNSAVPEELRREVLSHVDALKKRLGPSVRLALRSSAIGEDAKGVSFAGQYRSVLNVSEDSLFDAYREVIASLYNLTAMTYRYRHGILEEGLAMAVGCLVMVDAVAGGVLYTRHPFGSDDVLLINSIWGLPRAVVDGTGRFDEFLVTRRKPHEIIEKRIRDKERKFVCLPDEGICRFEVVGEERLQPSLRDEEVIKLADLAVKIEEHFGEPQDIEWAVDSAGRIVILQARPLQVAQKPRVVGDFRTDLPVIIQGGTTASPGVASGQVFFLRRHADLLRVPEGAVLVAAQALPAWASALRQASALVTEEGSITGHLAHVAREFNIPAVFGMTGAIAALKEGQIVTVDALRCMVIDGEHRPAEGDNTRTARPLMVGTPVHDLLSRIASHVVPLTLLDPDSREFRPRYCRTYHDITRFCHEKAVLEMFSFGTEHAFPEKSAKRLVTDIPMQFWLLDLDGGFREEVKGPYVSLEQIACKPMIALWEGMTAVPWEGPPPVDARGFMAILHEATMNPYLDPGLSSPYGVKNYFMISRHYCSLQSRFGFHFSVVEAYVSERKRENYVSFRFKGGAADLKRRIMRALFIQDILEDYGFSTRVTEDSLTARIEGHPEETMLGRLRVLGYIIIHTRQLDMIMADSSSVEHYRNRFLKDLEALAWR</sequence>
<evidence type="ECO:0000259" key="16">
    <source>
        <dbReference type="Pfam" id="PF01326"/>
    </source>
</evidence>
<evidence type="ECO:0000313" key="17">
    <source>
        <dbReference type="EMBL" id="SFM64095.1"/>
    </source>
</evidence>
<comment type="similarity">
    <text evidence="4">Belongs to the PEP-utilizing enzyme family.</text>
</comment>
<dbReference type="PANTHER" id="PTHR43030:SF1">
    <property type="entry name" value="PHOSPHOENOLPYRUVATE SYNTHASE"/>
    <property type="match status" value="1"/>
</dbReference>
<dbReference type="Proteomes" id="UP000199611">
    <property type="component" value="Unassembled WGS sequence"/>
</dbReference>
<evidence type="ECO:0000256" key="12">
    <source>
        <dbReference type="ARBA" id="ARBA00022842"/>
    </source>
</evidence>
<keyword evidence="7" id="KW-0808">Transferase</keyword>
<dbReference type="PANTHER" id="PTHR43030">
    <property type="entry name" value="PHOSPHOENOLPYRUVATE SYNTHASE"/>
    <property type="match status" value="1"/>
</dbReference>